<dbReference type="RefSeq" id="WP_256621241.1">
    <property type="nucleotide sequence ID" value="NZ_JTEO01000001.1"/>
</dbReference>
<keyword evidence="1" id="KW-0472">Membrane</keyword>
<proteinExistence type="predicted"/>
<feature type="transmembrane region" description="Helical" evidence="1">
    <location>
        <begin position="39"/>
        <end position="60"/>
    </location>
</feature>
<reference evidence="2 3" key="1">
    <citation type="journal article" date="2011" name="Appl. Environ. Microbiol.">
        <title>Methanogenic archaea isolated from Taiwan's Chelungpu fault.</title>
        <authorList>
            <person name="Wu S.Y."/>
            <person name="Lai M.C."/>
        </authorList>
    </citation>
    <scope>NUCLEOTIDE SEQUENCE [LARGE SCALE GENOMIC DNA]</scope>
    <source>
        <strain evidence="2 3">St545Mb</strain>
    </source>
</reference>
<gene>
    <name evidence="2" type="ORF">PV02_00045</name>
</gene>
<protein>
    <submittedName>
        <fullName evidence="2">Uncharacterized protein</fullName>
    </submittedName>
</protein>
<accession>A0AAE3H9H5</accession>
<evidence type="ECO:0000313" key="2">
    <source>
        <dbReference type="EMBL" id="MCQ6961633.1"/>
    </source>
</evidence>
<dbReference type="EMBL" id="JTEO01000001">
    <property type="protein sequence ID" value="MCQ6961633.1"/>
    <property type="molecule type" value="Genomic_DNA"/>
</dbReference>
<dbReference type="AlphaFoldDB" id="A0AAE3H9H5"/>
<keyword evidence="3" id="KW-1185">Reference proteome</keyword>
<feature type="transmembrane region" description="Helical" evidence="1">
    <location>
        <begin position="72"/>
        <end position="95"/>
    </location>
</feature>
<keyword evidence="1" id="KW-0812">Transmembrane</keyword>
<feature type="transmembrane region" description="Helical" evidence="1">
    <location>
        <begin position="101"/>
        <end position="123"/>
    </location>
</feature>
<keyword evidence="1" id="KW-1133">Transmembrane helix</keyword>
<feature type="transmembrane region" description="Helical" evidence="1">
    <location>
        <begin position="9"/>
        <end position="27"/>
    </location>
</feature>
<evidence type="ECO:0000256" key="1">
    <source>
        <dbReference type="SAM" id="Phobius"/>
    </source>
</evidence>
<name>A0AAE3H9H5_9EURY</name>
<dbReference type="Proteomes" id="UP001206983">
    <property type="component" value="Unassembled WGS sequence"/>
</dbReference>
<comment type="caution">
    <text evidence="2">The sequence shown here is derived from an EMBL/GenBank/DDBJ whole genome shotgun (WGS) entry which is preliminary data.</text>
</comment>
<sequence>MQNKYLKNVAYGFLSWLVPFVASLLFYTREGELTIDISLFKSIMIVVGSVTAAFLLISYFKGIGAGYLKEGITLGLTWLFINLLLDLVVLVSMFGMPVGDYFTQIGLRYLIIPVMTITVGVALQNKK</sequence>
<evidence type="ECO:0000313" key="3">
    <source>
        <dbReference type="Proteomes" id="UP001206983"/>
    </source>
</evidence>
<organism evidence="2 3">
    <name type="scientific">Methanolobus chelungpuianus</name>
    <dbReference type="NCBI Taxonomy" id="502115"/>
    <lineage>
        <taxon>Archaea</taxon>
        <taxon>Methanobacteriati</taxon>
        <taxon>Methanobacteriota</taxon>
        <taxon>Stenosarchaea group</taxon>
        <taxon>Methanomicrobia</taxon>
        <taxon>Methanosarcinales</taxon>
        <taxon>Methanosarcinaceae</taxon>
        <taxon>Methanolobus</taxon>
    </lineage>
</organism>